<dbReference type="SUPFAM" id="SSF53474">
    <property type="entry name" value="alpha/beta-Hydrolases"/>
    <property type="match status" value="1"/>
</dbReference>
<dbReference type="RefSeq" id="WP_186507933.1">
    <property type="nucleotide sequence ID" value="NZ_JACNEP010000018.1"/>
</dbReference>
<evidence type="ECO:0000256" key="2">
    <source>
        <dbReference type="ARBA" id="ARBA00022487"/>
    </source>
</evidence>
<reference evidence="8" key="1">
    <citation type="journal article" date="2018" name="Int. J. Syst. Evol. Microbiol.">
        <title>Neptunicella marina gen. nov., sp. nov., isolated from surface seawater.</title>
        <authorList>
            <person name="Liu X."/>
            <person name="Lai Q."/>
            <person name="Du Y."/>
            <person name="Zhang X."/>
            <person name="Liu Z."/>
            <person name="Sun F."/>
            <person name="Shao Z."/>
        </authorList>
    </citation>
    <scope>NUCLEOTIDE SEQUENCE</scope>
    <source>
        <strain evidence="8">S27-2</strain>
    </source>
</reference>
<dbReference type="InterPro" id="IPR000801">
    <property type="entry name" value="Esterase-like"/>
</dbReference>
<dbReference type="FunFam" id="3.40.50.1820:FF:000002">
    <property type="entry name" value="S-formylglutathione hydrolase"/>
    <property type="match status" value="1"/>
</dbReference>
<comment type="similarity">
    <text evidence="1 7">Belongs to the esterase D family.</text>
</comment>
<dbReference type="Gene3D" id="3.40.50.1820">
    <property type="entry name" value="alpha/beta hydrolase"/>
    <property type="match status" value="1"/>
</dbReference>
<comment type="function">
    <text evidence="7">Serine hydrolase involved in the detoxification of formaldehyde.</text>
</comment>
<evidence type="ECO:0000313" key="8">
    <source>
        <dbReference type="EMBL" id="MBC3767409.1"/>
    </source>
</evidence>
<dbReference type="InterPro" id="IPR029058">
    <property type="entry name" value="AB_hydrolase_fold"/>
</dbReference>
<dbReference type="GO" id="GO:0046294">
    <property type="term" value="P:formaldehyde catabolic process"/>
    <property type="evidence" value="ECO:0007669"/>
    <property type="project" value="InterPro"/>
</dbReference>
<dbReference type="NCBIfam" id="TIGR02821">
    <property type="entry name" value="fghA_ester_D"/>
    <property type="match status" value="1"/>
</dbReference>
<keyword evidence="2 7" id="KW-0719">Serine esterase</keyword>
<dbReference type="EMBL" id="JACNEP010000018">
    <property type="protein sequence ID" value="MBC3767409.1"/>
    <property type="molecule type" value="Genomic_DNA"/>
</dbReference>
<keyword evidence="9" id="KW-1185">Reference proteome</keyword>
<dbReference type="GO" id="GO:0005829">
    <property type="term" value="C:cytosol"/>
    <property type="evidence" value="ECO:0007669"/>
    <property type="project" value="TreeGrafter"/>
</dbReference>
<dbReference type="EC" id="3.1.2.12" evidence="5 7"/>
<name>A0A8J6M0V3_9ALTE</name>
<feature type="active site" description="Charge relay system" evidence="6">
    <location>
        <position position="260"/>
    </location>
</feature>
<dbReference type="PANTHER" id="PTHR10061:SF1">
    <property type="entry name" value="S-FORMYLGLUTATHIONE HYDROLASE YEIG"/>
    <property type="match status" value="1"/>
</dbReference>
<evidence type="ECO:0000256" key="6">
    <source>
        <dbReference type="PIRSR" id="PIRSR614186-1"/>
    </source>
</evidence>
<evidence type="ECO:0000256" key="5">
    <source>
        <dbReference type="NCBIfam" id="TIGR02821"/>
    </source>
</evidence>
<dbReference type="AlphaFoldDB" id="A0A8J6M0V3"/>
<accession>A0A8J6M0V3</accession>
<feature type="active site" description="Charge relay system" evidence="6">
    <location>
        <position position="227"/>
    </location>
</feature>
<dbReference type="GO" id="GO:0018738">
    <property type="term" value="F:S-formylglutathione hydrolase activity"/>
    <property type="evidence" value="ECO:0007669"/>
    <property type="project" value="UniProtKB-UniRule"/>
</dbReference>
<dbReference type="PANTHER" id="PTHR10061">
    <property type="entry name" value="S-FORMYLGLUTATHIONE HYDROLASE"/>
    <property type="match status" value="1"/>
</dbReference>
<keyword evidence="3 7" id="KW-0378">Hydrolase</keyword>
<sequence>MSQIEKISGVKVFGGWQNQYQHESSSLNCSMKFSVYLPPAYEQQQPVGVLYWLSGLTCTDENFVTKAGAQRIASELGIILVIPDTSPRGDEVPNDDAYDLGQGAGFYLNATQPPWDKHYHMYDYIVNELPSLIKTNFNVRDKAAIAGHSMGGHGALVIGLANQMHYTSVSAFAPIVNPCECDWGKKAFSHYLGDDQSAWQQYDACHLMQQQQGILTIPMLVDQGLADNFYESQKLTKPLEEMCKQVGYPAQFAYHEGYDHSYFFISSFIEQHLRFHHRYLTA</sequence>
<evidence type="ECO:0000256" key="7">
    <source>
        <dbReference type="RuleBase" id="RU363068"/>
    </source>
</evidence>
<dbReference type="Proteomes" id="UP000601768">
    <property type="component" value="Unassembled WGS sequence"/>
</dbReference>
<dbReference type="InterPro" id="IPR014186">
    <property type="entry name" value="S-formylglutathione_hydrol"/>
</dbReference>
<reference evidence="8" key="2">
    <citation type="submission" date="2020-08" db="EMBL/GenBank/DDBJ databases">
        <authorList>
            <person name="Lai Q."/>
        </authorList>
    </citation>
    <scope>NUCLEOTIDE SEQUENCE</scope>
    <source>
        <strain evidence="8">S27-2</strain>
    </source>
</reference>
<evidence type="ECO:0000256" key="4">
    <source>
        <dbReference type="ARBA" id="ARBA00047590"/>
    </source>
</evidence>
<evidence type="ECO:0000313" key="9">
    <source>
        <dbReference type="Proteomes" id="UP000601768"/>
    </source>
</evidence>
<feature type="active site" description="Charge relay system" evidence="6">
    <location>
        <position position="149"/>
    </location>
</feature>
<protein>
    <recommendedName>
        <fullName evidence="5 7">S-formylglutathione hydrolase</fullName>
        <ecNumber evidence="5 7">3.1.2.12</ecNumber>
    </recommendedName>
</protein>
<comment type="catalytic activity">
    <reaction evidence="4 7">
        <text>S-formylglutathione + H2O = formate + glutathione + H(+)</text>
        <dbReference type="Rhea" id="RHEA:14961"/>
        <dbReference type="ChEBI" id="CHEBI:15377"/>
        <dbReference type="ChEBI" id="CHEBI:15378"/>
        <dbReference type="ChEBI" id="CHEBI:15740"/>
        <dbReference type="ChEBI" id="CHEBI:57688"/>
        <dbReference type="ChEBI" id="CHEBI:57925"/>
        <dbReference type="EC" id="3.1.2.12"/>
    </reaction>
</comment>
<proteinExistence type="inferred from homology"/>
<organism evidence="8 9">
    <name type="scientific">Neptunicella marina</name>
    <dbReference type="NCBI Taxonomy" id="2125989"/>
    <lineage>
        <taxon>Bacteria</taxon>
        <taxon>Pseudomonadati</taxon>
        <taxon>Pseudomonadota</taxon>
        <taxon>Gammaproteobacteria</taxon>
        <taxon>Alteromonadales</taxon>
        <taxon>Alteromonadaceae</taxon>
        <taxon>Neptunicella</taxon>
    </lineage>
</organism>
<dbReference type="Pfam" id="PF00756">
    <property type="entry name" value="Esterase"/>
    <property type="match status" value="1"/>
</dbReference>
<evidence type="ECO:0000256" key="3">
    <source>
        <dbReference type="ARBA" id="ARBA00022801"/>
    </source>
</evidence>
<evidence type="ECO:0000256" key="1">
    <source>
        <dbReference type="ARBA" id="ARBA00005622"/>
    </source>
</evidence>
<gene>
    <name evidence="8" type="primary">fghA</name>
    <name evidence="8" type="ORF">H8B19_16140</name>
</gene>
<dbReference type="GO" id="GO:0052689">
    <property type="term" value="F:carboxylic ester hydrolase activity"/>
    <property type="evidence" value="ECO:0007669"/>
    <property type="project" value="UniProtKB-KW"/>
</dbReference>
<comment type="caution">
    <text evidence="8">The sequence shown here is derived from an EMBL/GenBank/DDBJ whole genome shotgun (WGS) entry which is preliminary data.</text>
</comment>